<dbReference type="InterPro" id="IPR014710">
    <property type="entry name" value="RmlC-like_jellyroll"/>
</dbReference>
<dbReference type="EMBL" id="CP120682">
    <property type="protein sequence ID" value="WKN35595.1"/>
    <property type="molecule type" value="Genomic_DNA"/>
</dbReference>
<protein>
    <submittedName>
        <fullName evidence="3">Class I mannose-6-phosphate isomerase</fullName>
    </submittedName>
</protein>
<evidence type="ECO:0000256" key="1">
    <source>
        <dbReference type="ARBA" id="ARBA00022723"/>
    </source>
</evidence>
<dbReference type="InterPro" id="IPR051804">
    <property type="entry name" value="Carb_Metab_Reg_Kinase/Isom"/>
</dbReference>
<keyword evidence="1" id="KW-0479">Metal-binding</keyword>
<accession>A0AA49GN13</accession>
<dbReference type="SUPFAM" id="SSF51182">
    <property type="entry name" value="RmlC-like cupins"/>
    <property type="match status" value="1"/>
</dbReference>
<dbReference type="AlphaFoldDB" id="A0AA49GN13"/>
<dbReference type="PANTHER" id="PTHR42742">
    <property type="entry name" value="TRANSCRIPTIONAL REPRESSOR MPRA"/>
    <property type="match status" value="1"/>
</dbReference>
<dbReference type="Gene3D" id="2.60.120.10">
    <property type="entry name" value="Jelly Rolls"/>
    <property type="match status" value="2"/>
</dbReference>
<organism evidence="3">
    <name type="scientific">Roseihalotalea indica</name>
    <dbReference type="NCBI Taxonomy" id="2867963"/>
    <lineage>
        <taxon>Bacteria</taxon>
        <taxon>Pseudomonadati</taxon>
        <taxon>Bacteroidota</taxon>
        <taxon>Cytophagia</taxon>
        <taxon>Cytophagales</taxon>
        <taxon>Catalimonadaceae</taxon>
        <taxon>Roseihalotalea</taxon>
    </lineage>
</organism>
<dbReference type="PANTHER" id="PTHR42742:SF3">
    <property type="entry name" value="FRUCTOKINASE"/>
    <property type="match status" value="1"/>
</dbReference>
<evidence type="ECO:0000256" key="2">
    <source>
        <dbReference type="ARBA" id="ARBA00022833"/>
    </source>
</evidence>
<reference evidence="3" key="1">
    <citation type="journal article" date="2023" name="Comput. Struct. Biotechnol. J.">
        <title>Discovery of a novel marine Bacteroidetes with a rich repertoire of carbohydrate-active enzymes.</title>
        <authorList>
            <person name="Chen B."/>
            <person name="Liu G."/>
            <person name="Chen Q."/>
            <person name="Wang H."/>
            <person name="Liu L."/>
            <person name="Tang K."/>
        </authorList>
    </citation>
    <scope>NUCLEOTIDE SEQUENCE</scope>
    <source>
        <strain evidence="3">TK19036</strain>
    </source>
</reference>
<dbReference type="CDD" id="cd07010">
    <property type="entry name" value="cupin_PMI_type_I_N_bac"/>
    <property type="match status" value="1"/>
</dbReference>
<keyword evidence="3" id="KW-0413">Isomerase</keyword>
<sequence>MEERRSTTQFLMPYHKNGRVVNTYDIYPSLKVEDGQISTDIQELAHKIADQRVIVVDGYTGVFFEDFKRQLDEQLQQLGKKTRWTNVEVALKPEQDIDQLIEPFLGESDSIFGTRATIELSDYFDQEKLRSLKPDTDADIHIIYGPGAQLAGWNGLLLYIDLPKNELQFRARANSITNLGASEGADMKQMYKRYYFVDWIVLNKHKKAICNSIDIVVDGQFERVYSWMEGDHLRSGLKTMAQNFFRARPWFEPGVWGGSWIKDHIEGVNPEAENYAWSFELITPENGIVFQSSGNLLEVSFDFLMYAEGESVLGVDHAQYGDEFPLRFDFLDTFDGGNLSVQCHPRAAYCKEHFGENITQEETYYILDCKNDAAVYLGFQQGVDPKKFEAALWDSFNTNQELEITEFVQVHPAQKHDLFLIPPGAIHGSGSDNMVLEISATPYIFTFKLYDWVRPDLNGQPRPLNIEHGMKNLHFDLQGDKVKKELISRPQLLQEGSDWALYELPTHENHSYRVNRYHFNSQVHIETGGKFHVISLVEGTSIRIESENGQTEVFRYAETFVVPASARSYTIYNLSDQEAMVVVAFMK</sequence>
<name>A0AA49GN13_9BACT</name>
<dbReference type="GO" id="GO:0016853">
    <property type="term" value="F:isomerase activity"/>
    <property type="evidence" value="ECO:0007669"/>
    <property type="project" value="UniProtKB-KW"/>
</dbReference>
<proteinExistence type="predicted"/>
<keyword evidence="2" id="KW-0862">Zinc</keyword>
<reference evidence="3" key="2">
    <citation type="journal article" date="2024" name="Antonie Van Leeuwenhoek">
        <title>Roseihalotalea indica gen. nov., sp. nov., a halophilic Bacteroidetes from mesopelagic Southwest Indian Ocean with higher carbohydrate metabolic potential.</title>
        <authorList>
            <person name="Chen B."/>
            <person name="Zhang M."/>
            <person name="Lin D."/>
            <person name="Ye J."/>
            <person name="Tang K."/>
        </authorList>
    </citation>
    <scope>NUCLEOTIDE SEQUENCE</scope>
    <source>
        <strain evidence="3">TK19036</strain>
    </source>
</reference>
<dbReference type="GO" id="GO:0046872">
    <property type="term" value="F:metal ion binding"/>
    <property type="evidence" value="ECO:0007669"/>
    <property type="project" value="UniProtKB-KW"/>
</dbReference>
<dbReference type="InterPro" id="IPR011051">
    <property type="entry name" value="RmlC_Cupin_sf"/>
</dbReference>
<gene>
    <name evidence="3" type="ORF">K4G66_24810</name>
</gene>
<evidence type="ECO:0000313" key="3">
    <source>
        <dbReference type="EMBL" id="WKN35595.1"/>
    </source>
</evidence>